<accession>A0ABN2MAG6</accession>
<dbReference type="PANTHER" id="PTHR42792">
    <property type="entry name" value="FLAGELLIN"/>
    <property type="match status" value="1"/>
</dbReference>
<dbReference type="PANTHER" id="PTHR42792:SF1">
    <property type="entry name" value="FLAGELLAR HOOK-ASSOCIATED PROTEIN 3"/>
    <property type="match status" value="1"/>
</dbReference>
<dbReference type="InterPro" id="IPR013384">
    <property type="entry name" value="Flagell_FlgL"/>
</dbReference>
<comment type="caution">
    <text evidence="6">The sequence shown here is derived from an EMBL/GenBank/DDBJ whole genome shotgun (WGS) entry which is preliminary data.</text>
</comment>
<evidence type="ECO:0000256" key="3">
    <source>
        <dbReference type="ARBA" id="ARBA00023143"/>
    </source>
</evidence>
<keyword evidence="6" id="KW-0282">Flagellum</keyword>
<proteinExistence type="inferred from homology"/>
<evidence type="ECO:0000256" key="1">
    <source>
        <dbReference type="ARBA" id="ARBA00004365"/>
    </source>
</evidence>
<feature type="domain" description="Flagellin C-terminal" evidence="5">
    <location>
        <begin position="213"/>
        <end position="296"/>
    </location>
</feature>
<dbReference type="Gene3D" id="1.20.1330.10">
    <property type="entry name" value="f41 fragment of flagellin, N-terminal domain"/>
    <property type="match status" value="1"/>
</dbReference>
<keyword evidence="6" id="KW-0969">Cilium</keyword>
<dbReference type="Proteomes" id="UP001500218">
    <property type="component" value="Unassembled WGS sequence"/>
</dbReference>
<dbReference type="InterPro" id="IPR046358">
    <property type="entry name" value="Flagellin_C"/>
</dbReference>
<name>A0ABN2MAG6_9ACTN</name>
<dbReference type="Pfam" id="PF00700">
    <property type="entry name" value="Flagellin_C"/>
    <property type="match status" value="1"/>
</dbReference>
<organism evidence="6 7">
    <name type="scientific">Luedemannella flava</name>
    <dbReference type="NCBI Taxonomy" id="349316"/>
    <lineage>
        <taxon>Bacteria</taxon>
        <taxon>Bacillati</taxon>
        <taxon>Actinomycetota</taxon>
        <taxon>Actinomycetes</taxon>
        <taxon>Micromonosporales</taxon>
        <taxon>Micromonosporaceae</taxon>
        <taxon>Luedemannella</taxon>
    </lineage>
</organism>
<evidence type="ECO:0000313" key="7">
    <source>
        <dbReference type="Proteomes" id="UP001500218"/>
    </source>
</evidence>
<dbReference type="Pfam" id="PF00669">
    <property type="entry name" value="Flagellin_N"/>
    <property type="match status" value="1"/>
</dbReference>
<dbReference type="NCBIfam" id="TIGR02550">
    <property type="entry name" value="flagell_flgL"/>
    <property type="match status" value="1"/>
</dbReference>
<dbReference type="InterPro" id="IPR001029">
    <property type="entry name" value="Flagellin_N"/>
</dbReference>
<keyword evidence="7" id="KW-1185">Reference proteome</keyword>
<protein>
    <submittedName>
        <fullName evidence="6">Flagellar hook-associated protein FlgL</fullName>
    </submittedName>
</protein>
<reference evidence="6 7" key="1">
    <citation type="journal article" date="2019" name="Int. J. Syst. Evol. Microbiol.">
        <title>The Global Catalogue of Microorganisms (GCM) 10K type strain sequencing project: providing services to taxonomists for standard genome sequencing and annotation.</title>
        <authorList>
            <consortium name="The Broad Institute Genomics Platform"/>
            <consortium name="The Broad Institute Genome Sequencing Center for Infectious Disease"/>
            <person name="Wu L."/>
            <person name="Ma J."/>
        </authorList>
    </citation>
    <scope>NUCLEOTIDE SEQUENCE [LARGE SCALE GENOMIC DNA]</scope>
    <source>
        <strain evidence="6 7">JCM 13250</strain>
    </source>
</reference>
<dbReference type="EMBL" id="BAAALT010000149">
    <property type="protein sequence ID" value="GAA1817661.1"/>
    <property type="molecule type" value="Genomic_DNA"/>
</dbReference>
<dbReference type="SUPFAM" id="SSF64518">
    <property type="entry name" value="Phase 1 flagellin"/>
    <property type="match status" value="1"/>
</dbReference>
<evidence type="ECO:0000256" key="2">
    <source>
        <dbReference type="ARBA" id="ARBA00005709"/>
    </source>
</evidence>
<gene>
    <name evidence="6" type="primary">flgL</name>
    <name evidence="6" type="ORF">GCM10009682_43130</name>
</gene>
<keyword evidence="3" id="KW-0975">Bacterial flagellum</keyword>
<evidence type="ECO:0000259" key="4">
    <source>
        <dbReference type="Pfam" id="PF00669"/>
    </source>
</evidence>
<evidence type="ECO:0000313" key="6">
    <source>
        <dbReference type="EMBL" id="GAA1817661.1"/>
    </source>
</evidence>
<feature type="domain" description="Flagellin N-terminal" evidence="4">
    <location>
        <begin position="11"/>
        <end position="131"/>
    </location>
</feature>
<keyword evidence="6" id="KW-0966">Cell projection</keyword>
<evidence type="ECO:0000259" key="5">
    <source>
        <dbReference type="Pfam" id="PF00700"/>
    </source>
</evidence>
<sequence>MQNRITESSISARVLSGLQANLNKMGRLQEQLSSGKLIARPSDSPTGTVAAMRLRTDIRTAEQYARNIDDGLGWLSTADQTLTGTLPQLNRVRDLVLQGKSTGAANTVDSREALATEVEQIRDSLINLANTRYLDRPIFGGTTTGTVAFDASSPYDFTGTPGVVERRIGDNAKVQVNLDATEVFGANGNNMFTMLTDIADKLRTAPESLSSSLDALDNTRTTITTQLAEVGARYNRLTTMRDTGAERIITLKSQLSDFEDIDLPNTIMEVQLQQTAYQAALAATAKVVQTSLVDFLR</sequence>
<comment type="subcellular location">
    <subcellularLocation>
        <location evidence="1">Bacterial flagellum</location>
    </subcellularLocation>
</comment>
<comment type="similarity">
    <text evidence="2">Belongs to the bacterial flagellin family.</text>
</comment>
<dbReference type="InterPro" id="IPR001492">
    <property type="entry name" value="Flagellin"/>
</dbReference>
<dbReference type="RefSeq" id="WP_344135215.1">
    <property type="nucleotide sequence ID" value="NZ_BAAALT010000149.1"/>
</dbReference>